<dbReference type="Pfam" id="PF01933">
    <property type="entry name" value="CofD"/>
    <property type="match status" value="2"/>
</dbReference>
<dbReference type="Proteomes" id="UP001176521">
    <property type="component" value="Unassembled WGS sequence"/>
</dbReference>
<dbReference type="InterPro" id="IPR038136">
    <property type="entry name" value="CofD-like_dom_sf"/>
</dbReference>
<dbReference type="GO" id="GO:0043743">
    <property type="term" value="F:LPPG:FO 2-phospho-L-lactate transferase activity"/>
    <property type="evidence" value="ECO:0007669"/>
    <property type="project" value="InterPro"/>
</dbReference>
<dbReference type="SUPFAM" id="SSF142338">
    <property type="entry name" value="CofD-like"/>
    <property type="match status" value="2"/>
</dbReference>
<sequence length="803" mass="84946">MGVHCGQTPASGLPKLTQANSSSSSSSPMPIPPPASSAGSVASLEDDAFAPPIAAAPESLGTTPGASFVAAAFAGPSIAAATATGQRSANAAASPKLPLTAPVANTVVISGGSGFNDLVCATPRATFVMPISDDGGSSSEIIRVLGGPSIGDIRSRLVRLIPTSHQQYGLLPTDPRPPPSNNAVHALLSYRLPAEGSMRQIKEEWLAILEGRHRLWKGIEPERRECIRGFLVHFESEILRRAHRNFNFRGGSIGNFFLAAAQKFFRSVSSAIFLFSAITLTSTYRGSRVIPAINTNHTATIAASLLNGEVLVGQCEISHPSKPRRGAQPSLPPNAGPSVAARQSTIVDASSAAADAAAALASFHMSGTTSSPSPPSPLAGDAEAMFPMSRTNSYMGGPASADHTIPGTPSSAIFDPFSEVDRHDSSAASRLTSGYASARVVHSPALFGAETSSPASAGSAGTPAHSHLAHHQSHHHPPHPLRMFAHDVRTASTTSIVGNAGDGLDTEERSDDDEDDERAAHRGKSKLRSSSATRRRRLLRQQQNLSGSAEGHHTLDDHGNETATETPRYGSDAHGGELDLREDEDCDDEDEDNDDDDDADEFDEDEGEHGDDQFREAVGNILFAKDKGGESMNQPLPAPIERVFYVNAYRSEIFPRPSSDYLSVLGSARTLLYSCGSLWTSIIPCLALRNVASAIARSPTLTHKVMLLNTTHDRETDGMDALGFIRAVTETLNRCDVPPTSTSALSGRRRTASKYPPRSFITHIVFFPTGSIQVDRAAIEGLGITCVPVSAAGDQSKPRFTET</sequence>
<evidence type="ECO:0000256" key="1">
    <source>
        <dbReference type="SAM" id="MobiDB-lite"/>
    </source>
</evidence>
<dbReference type="EMBL" id="JAPDMQ010000856">
    <property type="protein sequence ID" value="KAK0520049.1"/>
    <property type="molecule type" value="Genomic_DNA"/>
</dbReference>
<feature type="region of interest" description="Disordered" evidence="1">
    <location>
        <begin position="494"/>
        <end position="614"/>
    </location>
</feature>
<reference evidence="2" key="1">
    <citation type="journal article" date="2023" name="PhytoFront">
        <title>Draft Genome Resources of Seven Strains of Tilletia horrida, Causal Agent of Kernel Smut of Rice.</title>
        <authorList>
            <person name="Khanal S."/>
            <person name="Antony Babu S."/>
            <person name="Zhou X.G."/>
        </authorList>
    </citation>
    <scope>NUCLEOTIDE SEQUENCE</scope>
    <source>
        <strain evidence="2">TX3</strain>
    </source>
</reference>
<feature type="region of interest" description="Disordered" evidence="1">
    <location>
        <begin position="1"/>
        <end position="42"/>
    </location>
</feature>
<dbReference type="InterPro" id="IPR002882">
    <property type="entry name" value="CofD"/>
</dbReference>
<feature type="compositionally biased region" description="Basic residues" evidence="1">
    <location>
        <begin position="521"/>
        <end position="539"/>
    </location>
</feature>
<feature type="non-terminal residue" evidence="2">
    <location>
        <position position="803"/>
    </location>
</feature>
<protein>
    <submittedName>
        <fullName evidence="2">Uncharacterized protein</fullName>
    </submittedName>
</protein>
<dbReference type="PANTHER" id="PTHR31240:SF0">
    <property type="entry name" value="MATERNAL EFFECT EMBRYO ARREST 18"/>
    <property type="match status" value="1"/>
</dbReference>
<feature type="compositionally biased region" description="Basic residues" evidence="1">
    <location>
        <begin position="467"/>
        <end position="479"/>
    </location>
</feature>
<feature type="region of interest" description="Disordered" evidence="1">
    <location>
        <begin position="450"/>
        <end position="481"/>
    </location>
</feature>
<proteinExistence type="predicted"/>
<keyword evidence="3" id="KW-1185">Reference proteome</keyword>
<dbReference type="PANTHER" id="PTHR31240">
    <property type="entry name" value="MATERNAL EFFECT EMBRYO ARREST 18"/>
    <property type="match status" value="1"/>
</dbReference>
<comment type="caution">
    <text evidence="2">The sequence shown here is derived from an EMBL/GenBank/DDBJ whole genome shotgun (WGS) entry which is preliminary data.</text>
</comment>
<feature type="compositionally biased region" description="Acidic residues" evidence="1">
    <location>
        <begin position="580"/>
        <end position="609"/>
    </location>
</feature>
<gene>
    <name evidence="2" type="ORF">OC842_007231</name>
</gene>
<accession>A0AAN6G4B9</accession>
<name>A0AAN6G4B9_9BASI</name>
<feature type="region of interest" description="Disordered" evidence="1">
    <location>
        <begin position="318"/>
        <end position="343"/>
    </location>
</feature>
<feature type="compositionally biased region" description="Basic and acidic residues" evidence="1">
    <location>
        <begin position="550"/>
        <end position="560"/>
    </location>
</feature>
<evidence type="ECO:0000313" key="3">
    <source>
        <dbReference type="Proteomes" id="UP001176521"/>
    </source>
</evidence>
<organism evidence="2 3">
    <name type="scientific">Tilletia horrida</name>
    <dbReference type="NCBI Taxonomy" id="155126"/>
    <lineage>
        <taxon>Eukaryota</taxon>
        <taxon>Fungi</taxon>
        <taxon>Dikarya</taxon>
        <taxon>Basidiomycota</taxon>
        <taxon>Ustilaginomycotina</taxon>
        <taxon>Exobasidiomycetes</taxon>
        <taxon>Tilletiales</taxon>
        <taxon>Tilletiaceae</taxon>
        <taxon>Tilletia</taxon>
    </lineage>
</organism>
<evidence type="ECO:0000313" key="2">
    <source>
        <dbReference type="EMBL" id="KAK0520049.1"/>
    </source>
</evidence>
<feature type="compositionally biased region" description="Acidic residues" evidence="1">
    <location>
        <begin position="504"/>
        <end position="517"/>
    </location>
</feature>
<feature type="compositionally biased region" description="Low complexity" evidence="1">
    <location>
        <begin position="451"/>
        <end position="466"/>
    </location>
</feature>
<feature type="region of interest" description="Disordered" evidence="1">
    <location>
        <begin position="389"/>
        <end position="416"/>
    </location>
</feature>
<dbReference type="Gene3D" id="3.40.50.10680">
    <property type="entry name" value="CofD-like domains"/>
    <property type="match status" value="2"/>
</dbReference>
<feature type="compositionally biased region" description="Low complexity" evidence="1">
    <location>
        <begin position="19"/>
        <end position="28"/>
    </location>
</feature>
<dbReference type="AlphaFoldDB" id="A0AAN6G4B9"/>